<dbReference type="PATRIC" id="fig|1291734.4.peg.776"/>
<keyword evidence="5 6" id="KW-0963">Cytoplasm</keyword>
<dbReference type="EMBL" id="AZDJ01000001">
    <property type="protein sequence ID" value="KRK74155.1"/>
    <property type="molecule type" value="Genomic_DNA"/>
</dbReference>
<dbReference type="Pfam" id="PF21981">
    <property type="entry name" value="RecX_HTH3"/>
    <property type="match status" value="1"/>
</dbReference>
<comment type="function">
    <text evidence="1 6">Modulates RecA activity.</text>
</comment>
<evidence type="ECO:0000259" key="8">
    <source>
        <dbReference type="Pfam" id="PF21981"/>
    </source>
</evidence>
<dbReference type="Pfam" id="PF02631">
    <property type="entry name" value="RecX_HTH2"/>
    <property type="match status" value="1"/>
</dbReference>
<dbReference type="InterPro" id="IPR053926">
    <property type="entry name" value="RecX_HTH_1st"/>
</dbReference>
<dbReference type="GO" id="GO:0005737">
    <property type="term" value="C:cytoplasm"/>
    <property type="evidence" value="ECO:0007669"/>
    <property type="project" value="UniProtKB-SubCell"/>
</dbReference>
<feature type="domain" description="RecX first three-helical" evidence="9">
    <location>
        <begin position="64"/>
        <end position="100"/>
    </location>
</feature>
<dbReference type="InterPro" id="IPR036388">
    <property type="entry name" value="WH-like_DNA-bd_sf"/>
</dbReference>
<dbReference type="HAMAP" id="MF_01114">
    <property type="entry name" value="RecX"/>
    <property type="match status" value="1"/>
</dbReference>
<evidence type="ECO:0000256" key="5">
    <source>
        <dbReference type="ARBA" id="ARBA00022490"/>
    </source>
</evidence>
<evidence type="ECO:0000259" key="7">
    <source>
        <dbReference type="Pfam" id="PF02631"/>
    </source>
</evidence>
<dbReference type="InterPro" id="IPR003783">
    <property type="entry name" value="Regulatory_RecX"/>
</dbReference>
<keyword evidence="11" id="KW-1185">Reference proteome</keyword>
<dbReference type="InterPro" id="IPR053924">
    <property type="entry name" value="RecX_HTH_2nd"/>
</dbReference>
<dbReference type="RefSeq" id="WP_082603248.1">
    <property type="nucleotide sequence ID" value="NZ_AZDJ01000001.1"/>
</dbReference>
<reference evidence="10 11" key="1">
    <citation type="journal article" date="2015" name="Genome Announc.">
        <title>Expanding the biotechnology potential of lactobacilli through comparative genomics of 213 strains and associated genera.</title>
        <authorList>
            <person name="Sun Z."/>
            <person name="Harris H.M."/>
            <person name="McCann A."/>
            <person name="Guo C."/>
            <person name="Argimon S."/>
            <person name="Zhang W."/>
            <person name="Yang X."/>
            <person name="Jeffery I.B."/>
            <person name="Cooney J.C."/>
            <person name="Kagawa T.F."/>
            <person name="Liu W."/>
            <person name="Song Y."/>
            <person name="Salvetti E."/>
            <person name="Wrobel A."/>
            <person name="Rasinkangas P."/>
            <person name="Parkhill J."/>
            <person name="Rea M.C."/>
            <person name="O'Sullivan O."/>
            <person name="Ritari J."/>
            <person name="Douillard F.P."/>
            <person name="Paul Ross R."/>
            <person name="Yang R."/>
            <person name="Briner A.E."/>
            <person name="Felis G.E."/>
            <person name="de Vos W.M."/>
            <person name="Barrangou R."/>
            <person name="Klaenhammer T.R."/>
            <person name="Caufield P.W."/>
            <person name="Cui Y."/>
            <person name="Zhang H."/>
            <person name="O'Toole P.W."/>
        </authorList>
    </citation>
    <scope>NUCLEOTIDE SEQUENCE [LARGE SCALE GENOMIC DNA]</scope>
    <source>
        <strain evidence="10 11">JCM 17158</strain>
    </source>
</reference>
<name>A0A0R1JSX4_9LACO</name>
<dbReference type="PANTHER" id="PTHR33602">
    <property type="entry name" value="REGULATORY PROTEIN RECX FAMILY PROTEIN"/>
    <property type="match status" value="1"/>
</dbReference>
<evidence type="ECO:0000256" key="1">
    <source>
        <dbReference type="ARBA" id="ARBA00003529"/>
    </source>
</evidence>
<evidence type="ECO:0000313" key="10">
    <source>
        <dbReference type="EMBL" id="KRK74155.1"/>
    </source>
</evidence>
<sequence>MPKITAITTQKRRGRYNIFIDGHYAFPVSEQSLIQFRLSKGQELTPALEQAIKAAEVTASANTLALDYLSHQSRTVHELRQHLAEAELPPDAIDAAVTRLTELHYLDDAAYARAYVNDNLLMGERGPKAVMQVLTKKGVAKDIQADVLAAVTTAQWAAVALRVAAKAAKHNQRRAYHDAVARIKLAVLQKGFNADAAAAALADLDFQPDPAGEADRLATEAAKQWRLKRKYTGYDRRQRVKQALYRKGYDLTAIDAALAELTDD</sequence>
<evidence type="ECO:0000256" key="6">
    <source>
        <dbReference type="HAMAP-Rule" id="MF_01114"/>
    </source>
</evidence>
<dbReference type="AlphaFoldDB" id="A0A0R1JSX4"/>
<protein>
    <recommendedName>
        <fullName evidence="4 6">Regulatory protein RecX</fullName>
    </recommendedName>
</protein>
<dbReference type="Gene3D" id="1.10.10.10">
    <property type="entry name" value="Winged helix-like DNA-binding domain superfamily/Winged helix DNA-binding domain"/>
    <property type="match status" value="4"/>
</dbReference>
<feature type="domain" description="RecX second three-helical" evidence="7">
    <location>
        <begin position="107"/>
        <end position="148"/>
    </location>
</feature>
<evidence type="ECO:0000256" key="4">
    <source>
        <dbReference type="ARBA" id="ARBA00018111"/>
    </source>
</evidence>
<comment type="similarity">
    <text evidence="3 6">Belongs to the RecX family.</text>
</comment>
<accession>A0A0R1JSX4</accession>
<dbReference type="GO" id="GO:0006282">
    <property type="term" value="P:regulation of DNA repair"/>
    <property type="evidence" value="ECO:0007669"/>
    <property type="project" value="UniProtKB-UniRule"/>
</dbReference>
<comment type="subcellular location">
    <subcellularLocation>
        <location evidence="2 6">Cytoplasm</location>
    </subcellularLocation>
</comment>
<gene>
    <name evidence="6" type="primary">recX</name>
    <name evidence="10" type="ORF">FD02_GL000750</name>
</gene>
<dbReference type="InterPro" id="IPR053925">
    <property type="entry name" value="RecX_HTH_3rd"/>
</dbReference>
<evidence type="ECO:0000313" key="11">
    <source>
        <dbReference type="Proteomes" id="UP000051804"/>
    </source>
</evidence>
<feature type="domain" description="RecX third three-helical" evidence="8">
    <location>
        <begin position="214"/>
        <end position="258"/>
    </location>
</feature>
<evidence type="ECO:0000259" key="9">
    <source>
        <dbReference type="Pfam" id="PF21982"/>
    </source>
</evidence>
<dbReference type="Proteomes" id="UP000051804">
    <property type="component" value="Unassembled WGS sequence"/>
</dbReference>
<dbReference type="PANTHER" id="PTHR33602:SF1">
    <property type="entry name" value="REGULATORY PROTEIN RECX FAMILY PROTEIN"/>
    <property type="match status" value="1"/>
</dbReference>
<dbReference type="NCBIfam" id="NF010733">
    <property type="entry name" value="PRK14135.1"/>
    <property type="match status" value="1"/>
</dbReference>
<proteinExistence type="inferred from homology"/>
<dbReference type="OrthoDB" id="5421057at2"/>
<comment type="caution">
    <text evidence="10">The sequence shown here is derived from an EMBL/GenBank/DDBJ whole genome shotgun (WGS) entry which is preliminary data.</text>
</comment>
<evidence type="ECO:0000256" key="2">
    <source>
        <dbReference type="ARBA" id="ARBA00004496"/>
    </source>
</evidence>
<organism evidence="10 11">
    <name type="scientific">Lacticaseibacillus nasuensis JCM 17158</name>
    <dbReference type="NCBI Taxonomy" id="1291734"/>
    <lineage>
        <taxon>Bacteria</taxon>
        <taxon>Bacillati</taxon>
        <taxon>Bacillota</taxon>
        <taxon>Bacilli</taxon>
        <taxon>Lactobacillales</taxon>
        <taxon>Lactobacillaceae</taxon>
        <taxon>Lacticaseibacillus</taxon>
    </lineage>
</organism>
<evidence type="ECO:0000256" key="3">
    <source>
        <dbReference type="ARBA" id="ARBA00009695"/>
    </source>
</evidence>
<dbReference type="STRING" id="1291734.FD02_GL000750"/>
<dbReference type="Pfam" id="PF21982">
    <property type="entry name" value="RecX_HTH1"/>
    <property type="match status" value="1"/>
</dbReference>